<dbReference type="EMBL" id="JACIEP010000002">
    <property type="protein sequence ID" value="MBB4034856.1"/>
    <property type="molecule type" value="Genomic_DNA"/>
</dbReference>
<sequence>MAAKKWRINYCITYQTLSVANIYRKPALDVLKNVAFLKGIDCAIEYDRLFEYEPSDEHDIFLKALVSDIVYFRSSRHTKVAVADFRKLIDHIFEDYRLLKYYSFEIFSLPQKSLPQYPFPV</sequence>
<name>A0A840CHT6_9BACT</name>
<dbReference type="RefSeq" id="WP_183305795.1">
    <property type="nucleotide sequence ID" value="NZ_JACIEP010000002.1"/>
</dbReference>
<dbReference type="AlphaFoldDB" id="A0A840CHT6"/>
<gene>
    <name evidence="1" type="ORF">GGR21_000743</name>
</gene>
<proteinExistence type="predicted"/>
<organism evidence="1 2">
    <name type="scientific">Dysgonomonas hofstadii</name>
    <dbReference type="NCBI Taxonomy" id="637886"/>
    <lineage>
        <taxon>Bacteria</taxon>
        <taxon>Pseudomonadati</taxon>
        <taxon>Bacteroidota</taxon>
        <taxon>Bacteroidia</taxon>
        <taxon>Bacteroidales</taxon>
        <taxon>Dysgonomonadaceae</taxon>
        <taxon>Dysgonomonas</taxon>
    </lineage>
</organism>
<comment type="caution">
    <text evidence="1">The sequence shown here is derived from an EMBL/GenBank/DDBJ whole genome shotgun (WGS) entry which is preliminary data.</text>
</comment>
<accession>A0A840CHT6</accession>
<keyword evidence="2" id="KW-1185">Reference proteome</keyword>
<evidence type="ECO:0000313" key="2">
    <source>
        <dbReference type="Proteomes" id="UP000555103"/>
    </source>
</evidence>
<dbReference type="Proteomes" id="UP000555103">
    <property type="component" value="Unassembled WGS sequence"/>
</dbReference>
<reference evidence="1 2" key="1">
    <citation type="submission" date="2020-08" db="EMBL/GenBank/DDBJ databases">
        <title>Genomic Encyclopedia of Type Strains, Phase IV (KMG-IV): sequencing the most valuable type-strain genomes for metagenomic binning, comparative biology and taxonomic classification.</title>
        <authorList>
            <person name="Goeker M."/>
        </authorList>
    </citation>
    <scope>NUCLEOTIDE SEQUENCE [LARGE SCALE GENOMIC DNA]</scope>
    <source>
        <strain evidence="1 2">DSM 104969</strain>
    </source>
</reference>
<protein>
    <submittedName>
        <fullName evidence="1">Uncharacterized protein</fullName>
    </submittedName>
</protein>
<evidence type="ECO:0000313" key="1">
    <source>
        <dbReference type="EMBL" id="MBB4034856.1"/>
    </source>
</evidence>